<dbReference type="Pfam" id="PF17667">
    <property type="entry name" value="Pkinase_fungal"/>
    <property type="match status" value="1"/>
</dbReference>
<evidence type="ECO:0000313" key="3">
    <source>
        <dbReference type="EMBL" id="CDO68436.1"/>
    </source>
</evidence>
<proteinExistence type="predicted"/>
<sequence>MSSDELPCTPSPAPPPETVGVNADETSATQVSSAVEELADVDPNRTFFHDHLKACPVSLVETIDNHSDVQKWIADIIKVKTKEASLYQPVASLLSMISEKVFDYLQDTDAKERLHLPAKAIVFLNHHRHTPTHFPVGKVEDKPDIIGAIGRDSGYRVAQDGSYKGVPYHCIETIVKAKAIYGDGQAQATRYAFNIQQARPNRPGFYCLSVKPGKFQVVYSSPVGIEASELKPWSDCASLCAYIYSLYDPPADHILYDCTIVPKEPAGVPFGKPMWTIQTADGTCTDALIIFLGDPWSRRTTVFRAILKGRYVIVKESYFDCDRRYEEGELLTLAHADGFLPGVVHYIVFEDVKNGAEPIVLKRKDGELTRKKRRIVLADSGEELTFAKSVNDLLMAVYNALEVHRTLAHDRQILHRDMSLFNVLMYPDWAPHPGGRYFENSPPLIDDILQGELRSLEKREARCLLIDLDNAACLENSKAGQIPKELQCRTGTLTYVARCVANGSLFSDGPRTIHGGVPPLEMDEEIEARAQDLPFYHRWEYDAESVFWAMYSVLLRVVPVASPTETASSQKGLNKAWKVLYEHAIPDETGEIDVRDLLLAESALQITPRFLPAMKGVVSLIVSLAKHVFPSYAVMTPPPPHDDHLHEAMQRVILQYLVDNLDKPIPLIPGRLRPVSSGDNPVVNRGSYGHSKHLEKGSRGSKRQRDATDGAHSTRRITRDASSRGGSAYKIVEEEEP</sequence>
<feature type="compositionally biased region" description="Basic and acidic residues" evidence="1">
    <location>
        <begin position="692"/>
        <end position="709"/>
    </location>
</feature>
<feature type="region of interest" description="Disordered" evidence="1">
    <location>
        <begin position="1"/>
        <end position="24"/>
    </location>
</feature>
<dbReference type="InterPro" id="IPR040976">
    <property type="entry name" value="Pkinase_fungal"/>
</dbReference>
<accession>A0A060S2Q0</accession>
<dbReference type="OrthoDB" id="5569250at2759"/>
<name>A0A060S2Q0_PYCCI</name>
<dbReference type="AlphaFoldDB" id="A0A060S2Q0"/>
<dbReference type="HOGENOM" id="CLU_016820_0_0_1"/>
<evidence type="ECO:0000259" key="2">
    <source>
        <dbReference type="Pfam" id="PF17667"/>
    </source>
</evidence>
<dbReference type="OMA" id="APERAMH"/>
<evidence type="ECO:0000313" key="4">
    <source>
        <dbReference type="Proteomes" id="UP000029665"/>
    </source>
</evidence>
<comment type="caution">
    <text evidence="3">The sequence shown here is derived from an EMBL/GenBank/DDBJ whole genome shotgun (WGS) entry which is preliminary data.</text>
</comment>
<dbReference type="STRING" id="5643.A0A060S2Q0"/>
<feature type="region of interest" description="Disordered" evidence="1">
    <location>
        <begin position="671"/>
        <end position="737"/>
    </location>
</feature>
<protein>
    <recommendedName>
        <fullName evidence="2">Fungal-type protein kinase domain-containing protein</fullName>
    </recommendedName>
</protein>
<keyword evidence="4" id="KW-1185">Reference proteome</keyword>
<organism evidence="3 4">
    <name type="scientific">Pycnoporus cinnabarinus</name>
    <name type="common">Cinnabar-red polypore</name>
    <name type="synonym">Trametes cinnabarina</name>
    <dbReference type="NCBI Taxonomy" id="5643"/>
    <lineage>
        <taxon>Eukaryota</taxon>
        <taxon>Fungi</taxon>
        <taxon>Dikarya</taxon>
        <taxon>Basidiomycota</taxon>
        <taxon>Agaricomycotina</taxon>
        <taxon>Agaricomycetes</taxon>
        <taxon>Polyporales</taxon>
        <taxon>Polyporaceae</taxon>
        <taxon>Trametes</taxon>
    </lineage>
</organism>
<gene>
    <name evidence="3" type="ORF">BN946_scf184707.g17</name>
</gene>
<feature type="domain" description="Fungal-type protein kinase" evidence="2">
    <location>
        <begin position="369"/>
        <end position="551"/>
    </location>
</feature>
<dbReference type="EMBL" id="CCBP010000014">
    <property type="protein sequence ID" value="CDO68436.1"/>
    <property type="molecule type" value="Genomic_DNA"/>
</dbReference>
<evidence type="ECO:0000256" key="1">
    <source>
        <dbReference type="SAM" id="MobiDB-lite"/>
    </source>
</evidence>
<dbReference type="Proteomes" id="UP000029665">
    <property type="component" value="Unassembled WGS sequence"/>
</dbReference>
<reference evidence="3" key="1">
    <citation type="submission" date="2014-01" db="EMBL/GenBank/DDBJ databases">
        <title>The genome of the white-rot fungus Pycnoporus cinnabarinus: a basidiomycete model with a versatile arsenal for lignocellulosic biomass breakdown.</title>
        <authorList>
            <person name="Levasseur A."/>
            <person name="Lomascolo A."/>
            <person name="Ruiz-Duenas F.J."/>
            <person name="Uzan E."/>
            <person name="Piumi F."/>
            <person name="Kues U."/>
            <person name="Ram A.F.J."/>
            <person name="Murat C."/>
            <person name="Haon M."/>
            <person name="Benoit I."/>
            <person name="Arfi Y."/>
            <person name="Chevret D."/>
            <person name="Drula E."/>
            <person name="Kwon M.J."/>
            <person name="Gouret P."/>
            <person name="Lesage-Meessen L."/>
            <person name="Lombard V."/>
            <person name="Mariette J."/>
            <person name="Noirot C."/>
            <person name="Park J."/>
            <person name="Patyshakuliyeva A."/>
            <person name="Wieneger R.A.B."/>
            <person name="Wosten H.A.B."/>
            <person name="Martin F."/>
            <person name="Coutinho P.M."/>
            <person name="de Vries R."/>
            <person name="Martinez A.T."/>
            <person name="Klopp C."/>
            <person name="Pontarotti P."/>
            <person name="Henrissat B."/>
            <person name="Record E."/>
        </authorList>
    </citation>
    <scope>NUCLEOTIDE SEQUENCE [LARGE SCALE GENOMIC DNA]</scope>
    <source>
        <strain evidence="3">BRFM137</strain>
    </source>
</reference>